<dbReference type="AlphaFoldDB" id="A0A7J2U3E6"/>
<comment type="caution">
    <text evidence="2">The sequence shown here is derived from an EMBL/GenBank/DDBJ whole genome shotgun (WGS) entry which is preliminary data.</text>
</comment>
<feature type="transmembrane region" description="Helical" evidence="1">
    <location>
        <begin position="181"/>
        <end position="202"/>
    </location>
</feature>
<reference evidence="2" key="1">
    <citation type="journal article" date="2020" name="mSystems">
        <title>Genome- and Community-Level Interaction Insights into Carbon Utilization and Element Cycling Functions of Hydrothermarchaeota in Hydrothermal Sediment.</title>
        <authorList>
            <person name="Zhou Z."/>
            <person name="Liu Y."/>
            <person name="Xu W."/>
            <person name="Pan J."/>
            <person name="Luo Z.H."/>
            <person name="Li M."/>
        </authorList>
    </citation>
    <scope>NUCLEOTIDE SEQUENCE [LARGE SCALE GENOMIC DNA]</scope>
    <source>
        <strain evidence="2">SpSt-125</strain>
    </source>
</reference>
<evidence type="ECO:0000313" key="2">
    <source>
        <dbReference type="EMBL" id="HEM66915.1"/>
    </source>
</evidence>
<evidence type="ECO:0000256" key="1">
    <source>
        <dbReference type="SAM" id="Phobius"/>
    </source>
</evidence>
<sequence>MGGYERVFKMGVGGGDEIIAMNIYESIVPAIKRVRRWNTCCIHIDAELYKVFRDKGELYRYLNELCRPIDDAELSAAASILRLKVSQALDKFDGVAQVVIAVRSRKISTSLAIVFDGRSRVFHILTDNLVNCPDIDCAVQTIVTYIAKVLDLRELYEMRLQYGLGDERVLLKSRCMFDANVLEVVLLNAIFLAFFISSSHILQS</sequence>
<keyword evidence="1" id="KW-0812">Transmembrane</keyword>
<accession>A0A7J2U3E6</accession>
<name>A0A7J2U3E6_9CREN</name>
<gene>
    <name evidence="2" type="ORF">ENO26_05010</name>
</gene>
<proteinExistence type="predicted"/>
<protein>
    <submittedName>
        <fullName evidence="2">Uncharacterized protein</fullName>
    </submittedName>
</protein>
<keyword evidence="1" id="KW-0472">Membrane</keyword>
<dbReference type="EMBL" id="DSEU01000038">
    <property type="protein sequence ID" value="HEM66915.1"/>
    <property type="molecule type" value="Genomic_DNA"/>
</dbReference>
<keyword evidence="1" id="KW-1133">Transmembrane helix</keyword>
<organism evidence="2">
    <name type="scientific">Ignisphaera aggregans</name>
    <dbReference type="NCBI Taxonomy" id="334771"/>
    <lineage>
        <taxon>Archaea</taxon>
        <taxon>Thermoproteota</taxon>
        <taxon>Thermoprotei</taxon>
        <taxon>Desulfurococcales</taxon>
        <taxon>Desulfurococcaceae</taxon>
        <taxon>Ignisphaera</taxon>
    </lineage>
</organism>